<dbReference type="EMBL" id="FQVG01000002">
    <property type="protein sequence ID" value="SHE34387.1"/>
    <property type="molecule type" value="Genomic_DNA"/>
</dbReference>
<gene>
    <name evidence="1" type="ORF">SAMN02746091_00198</name>
</gene>
<organism evidence="1 2">
    <name type="scientific">Caloramator proteoclasticus DSM 10124</name>
    <dbReference type="NCBI Taxonomy" id="1121262"/>
    <lineage>
        <taxon>Bacteria</taxon>
        <taxon>Bacillati</taxon>
        <taxon>Bacillota</taxon>
        <taxon>Clostridia</taxon>
        <taxon>Eubacteriales</taxon>
        <taxon>Clostridiaceae</taxon>
        <taxon>Caloramator</taxon>
    </lineage>
</organism>
<evidence type="ECO:0000313" key="1">
    <source>
        <dbReference type="EMBL" id="SHE34387.1"/>
    </source>
</evidence>
<protein>
    <submittedName>
        <fullName evidence="1">Uncharacterized protein</fullName>
    </submittedName>
</protein>
<accession>A0A1M4SR02</accession>
<dbReference type="Proteomes" id="UP000184423">
    <property type="component" value="Unassembled WGS sequence"/>
</dbReference>
<proteinExistence type="predicted"/>
<dbReference type="RefSeq" id="WP_035165623.1">
    <property type="nucleotide sequence ID" value="NZ_FQVG01000002.1"/>
</dbReference>
<dbReference type="AlphaFoldDB" id="A0A1M4SR02"/>
<name>A0A1M4SR02_9CLOT</name>
<sequence length="87" mass="10374">MLKKCIIEKSKQCINCNECNICDLAPNKICDNCMQCLDVNKYDYKEIHIDGIIEEEDYDDYIYDEEILEQEDDYSILKDSIYIDEIE</sequence>
<evidence type="ECO:0000313" key="2">
    <source>
        <dbReference type="Proteomes" id="UP000184423"/>
    </source>
</evidence>
<reference evidence="2" key="1">
    <citation type="submission" date="2016-11" db="EMBL/GenBank/DDBJ databases">
        <authorList>
            <person name="Varghese N."/>
            <person name="Submissions S."/>
        </authorList>
    </citation>
    <scope>NUCLEOTIDE SEQUENCE [LARGE SCALE GENOMIC DNA]</scope>
    <source>
        <strain evidence="2">DSM 10124</strain>
    </source>
</reference>
<keyword evidence="2" id="KW-1185">Reference proteome</keyword>